<name>A0A0X1T724_PSEAA</name>
<dbReference type="SMART" id="SM00479">
    <property type="entry name" value="EXOIII"/>
    <property type="match status" value="1"/>
</dbReference>
<evidence type="ECO:0000313" key="7">
    <source>
        <dbReference type="Proteomes" id="UP000063229"/>
    </source>
</evidence>
<dbReference type="STRING" id="46677.AWM79_21495"/>
<dbReference type="FunFam" id="3.30.420.10:FF:000045">
    <property type="entry name" value="3'-5' exonuclease DinG"/>
    <property type="match status" value="1"/>
</dbReference>
<dbReference type="GO" id="GO:0003676">
    <property type="term" value="F:nucleic acid binding"/>
    <property type="evidence" value="ECO:0007669"/>
    <property type="project" value="InterPro"/>
</dbReference>
<dbReference type="PANTHER" id="PTHR30231">
    <property type="entry name" value="DNA POLYMERASE III SUBUNIT EPSILON"/>
    <property type="match status" value="1"/>
</dbReference>
<dbReference type="Proteomes" id="UP000063229">
    <property type="component" value="Chromosome"/>
</dbReference>
<dbReference type="CDD" id="cd06130">
    <property type="entry name" value="DNA_pol_III_epsilon_like"/>
    <property type="match status" value="1"/>
</dbReference>
<dbReference type="InterPro" id="IPR013520">
    <property type="entry name" value="Ribonucl_H"/>
</dbReference>
<dbReference type="GO" id="GO:0006259">
    <property type="term" value="P:DNA metabolic process"/>
    <property type="evidence" value="ECO:0007669"/>
    <property type="project" value="UniProtKB-ARBA"/>
</dbReference>
<dbReference type="GO" id="GO:0005829">
    <property type="term" value="C:cytosol"/>
    <property type="evidence" value="ECO:0007669"/>
    <property type="project" value="TreeGrafter"/>
</dbReference>
<organism evidence="6 7">
    <name type="scientific">Pseudomonas agarici</name>
    <dbReference type="NCBI Taxonomy" id="46677"/>
    <lineage>
        <taxon>Bacteria</taxon>
        <taxon>Pseudomonadati</taxon>
        <taxon>Pseudomonadota</taxon>
        <taxon>Gammaproteobacteria</taxon>
        <taxon>Pseudomonadales</taxon>
        <taxon>Pseudomonadaceae</taxon>
        <taxon>Pseudomonas</taxon>
    </lineage>
</organism>
<evidence type="ECO:0000313" key="6">
    <source>
        <dbReference type="EMBL" id="AMB87722.1"/>
    </source>
</evidence>
<evidence type="ECO:0000256" key="4">
    <source>
        <dbReference type="ARBA" id="ARBA00026073"/>
    </source>
</evidence>
<dbReference type="AlphaFoldDB" id="A0A0X1T724"/>
<dbReference type="Gene3D" id="3.30.420.10">
    <property type="entry name" value="Ribonuclease H-like superfamily/Ribonuclease H"/>
    <property type="match status" value="1"/>
</dbReference>
<dbReference type="GO" id="GO:0008408">
    <property type="term" value="F:3'-5' exonuclease activity"/>
    <property type="evidence" value="ECO:0007669"/>
    <property type="project" value="TreeGrafter"/>
</dbReference>
<evidence type="ECO:0000256" key="1">
    <source>
        <dbReference type="ARBA" id="ARBA00022722"/>
    </source>
</evidence>
<gene>
    <name evidence="6" type="ORF">AWM79_21495</name>
</gene>
<protein>
    <submittedName>
        <fullName evidence="6">Transposase</fullName>
    </submittedName>
</protein>
<dbReference type="PANTHER" id="PTHR30231:SF42">
    <property type="entry name" value="EXONUCLEASE"/>
    <property type="match status" value="1"/>
</dbReference>
<keyword evidence="7" id="KW-1185">Reference proteome</keyword>
<comment type="function">
    <text evidence="3">DNA polymerase III is a complex, multichain enzyme responsible for most of the replicative synthesis in bacteria. The epsilon subunit contain the editing function and is a proofreading 3'-5' exonuclease.</text>
</comment>
<dbReference type="RefSeq" id="WP_060783746.1">
    <property type="nucleotide sequence ID" value="NZ_CP014135.1"/>
</dbReference>
<keyword evidence="2" id="KW-0269">Exonuclease</keyword>
<keyword evidence="1" id="KW-0540">Nuclease</keyword>
<dbReference type="InterPro" id="IPR012337">
    <property type="entry name" value="RNaseH-like_sf"/>
</dbReference>
<evidence type="ECO:0000256" key="2">
    <source>
        <dbReference type="ARBA" id="ARBA00022839"/>
    </source>
</evidence>
<dbReference type="EMBL" id="CP014135">
    <property type="protein sequence ID" value="AMB87722.1"/>
    <property type="molecule type" value="Genomic_DNA"/>
</dbReference>
<reference evidence="6 7" key="1">
    <citation type="submission" date="2016-01" db="EMBL/GenBank/DDBJ databases">
        <authorList>
            <person name="McClelland M."/>
            <person name="Jain A."/>
            <person name="Saraogi P."/>
            <person name="Mendelson R."/>
            <person name="Westerman R."/>
            <person name="SanMiguel P."/>
            <person name="Csonka L."/>
        </authorList>
    </citation>
    <scope>NUCLEOTIDE SEQUENCE [LARGE SCALE GENOMIC DNA]</scope>
    <source>
        <strain evidence="6 7">NCPPB 2472</strain>
    </source>
</reference>
<dbReference type="Pfam" id="PF00929">
    <property type="entry name" value="RNase_T"/>
    <property type="match status" value="1"/>
</dbReference>
<accession>A0A0X1T724</accession>
<dbReference type="Gene3D" id="3.40.50.10190">
    <property type="entry name" value="BRCT domain"/>
    <property type="match status" value="1"/>
</dbReference>
<evidence type="ECO:0000256" key="3">
    <source>
        <dbReference type="ARBA" id="ARBA00025483"/>
    </source>
</evidence>
<dbReference type="KEGG" id="pagb:AWM79_21495"/>
<dbReference type="SUPFAM" id="SSF53098">
    <property type="entry name" value="Ribonuclease H-like"/>
    <property type="match status" value="1"/>
</dbReference>
<keyword evidence="2" id="KW-0378">Hydrolase</keyword>
<dbReference type="InterPro" id="IPR036420">
    <property type="entry name" value="BRCT_dom_sf"/>
</dbReference>
<evidence type="ECO:0000259" key="5">
    <source>
        <dbReference type="SMART" id="SM00479"/>
    </source>
</evidence>
<dbReference type="CDD" id="cd17748">
    <property type="entry name" value="BRCT_DNA_ligase_like"/>
    <property type="match status" value="1"/>
</dbReference>
<dbReference type="InterPro" id="IPR036397">
    <property type="entry name" value="RNaseH_sf"/>
</dbReference>
<sequence>MDFVVIDVETANPDLASICQVGIAVFSNGQFSESWSTLVNPNDYFDSHNVSVHGINEEMVASAPHWIEVHDRLRANFSNQILASHTPFDRTAIRRACEKSSTTSLDCQWLDTARVVRRTWPIFSQSGYGLANVAAHFGISFKHHDAEEDARAAGEILLRAIQETGSSAADWCSLALRPTASLASSEVRTANPDGPLFGDVVVFTGSLSISRQEAANVASLAGCNVATGVTKHTTLLVVGDQDIRMLAGAEKSAKHRKAEELMAKGQKIRILGESDFGHLIGV</sequence>
<comment type="subunit">
    <text evidence="4">DNA polymerase III contains a core (composed of alpha, epsilon and theta chains) that associates with a tau subunit. This core dimerizes to form the POLIII' complex. PolIII' associates with the gamma complex (composed of gamma, delta, delta', psi and chi chains) and with the beta chain to form the complete DNA polymerase III complex.</text>
</comment>
<proteinExistence type="predicted"/>
<feature type="domain" description="Exonuclease" evidence="5">
    <location>
        <begin position="2"/>
        <end position="166"/>
    </location>
</feature>
<dbReference type="SUPFAM" id="SSF52113">
    <property type="entry name" value="BRCT domain"/>
    <property type="match status" value="1"/>
</dbReference>